<sequence>MADDETHRLPDDLRSFLDNDSSVDDRESGLAHRAFFVEEQVLGRNTSRFVAEGGVQFNSVQVYALTPENLPPMASLRRGLADRQLELLKFRFTIDLLPPGRSYVSISVRITVQSPVTVLMLQPHLDTADTDLEKTSNSEAALEVARLVQVHLTRSHGNTARRTEHLPVTTALDLGPRGFGWTFEAREGAPLFSRTVLTHAMIEVSRGTPSLSGLFDAEALIIRRVLNTSIRRPAKPANSAAPFSVDLTAAPYQSRP</sequence>
<evidence type="ECO:0000313" key="2">
    <source>
        <dbReference type="Proteomes" id="UP000198802"/>
    </source>
</evidence>
<name>A0A0S4QQ44_9ACTN</name>
<evidence type="ECO:0000313" key="1">
    <source>
        <dbReference type="EMBL" id="CUU56618.1"/>
    </source>
</evidence>
<reference evidence="2" key="1">
    <citation type="submission" date="2015-11" db="EMBL/GenBank/DDBJ databases">
        <authorList>
            <person name="Varghese N."/>
        </authorList>
    </citation>
    <scope>NUCLEOTIDE SEQUENCE [LARGE SCALE GENOMIC DNA]</scope>
    <source>
        <strain evidence="2">DSM 45899</strain>
    </source>
</reference>
<dbReference type="AlphaFoldDB" id="A0A0S4QQ44"/>
<gene>
    <name evidence="1" type="ORF">Ga0074812_108146</name>
</gene>
<dbReference type="EMBL" id="FAOZ01000008">
    <property type="protein sequence ID" value="CUU56618.1"/>
    <property type="molecule type" value="Genomic_DNA"/>
</dbReference>
<dbReference type="Proteomes" id="UP000198802">
    <property type="component" value="Unassembled WGS sequence"/>
</dbReference>
<proteinExistence type="predicted"/>
<organism evidence="1 2">
    <name type="scientific">Parafrankia irregularis</name>
    <dbReference type="NCBI Taxonomy" id="795642"/>
    <lineage>
        <taxon>Bacteria</taxon>
        <taxon>Bacillati</taxon>
        <taxon>Actinomycetota</taxon>
        <taxon>Actinomycetes</taxon>
        <taxon>Frankiales</taxon>
        <taxon>Frankiaceae</taxon>
        <taxon>Parafrankia</taxon>
    </lineage>
</organism>
<protein>
    <submittedName>
        <fullName evidence="1">Uncharacterized protein</fullName>
    </submittedName>
</protein>
<keyword evidence="2" id="KW-1185">Reference proteome</keyword>
<accession>A0A0S4QQ44</accession>
<dbReference type="RefSeq" id="WP_091277245.1">
    <property type="nucleotide sequence ID" value="NZ_FAOZ01000008.1"/>
</dbReference>